<dbReference type="AlphaFoldDB" id="A0AB34J9X8"/>
<sequence>MERSTPASITRLMSIAAAVAVGALVLHCSPLSESAGQSLLGCAASDRPPCTAGVAARLHLDDQHLHGGWKLARTLGGEQWLKVYTRLEAGMLRLRVEGELHSTATRILSVLREVDLLPRWNRFCDRAAVLRAISPYQLWVGAGVRLPWPIRPQALLLRAWMADDPQSTDGLVALAQSVTPALKLPHGVRLPSELQHRLDLPVALAVGRLRPLTAESPPPGGYRTRIDAFLAFNLSQMPYLAAATHTPHWIVNMIVWVLVPSIWSGYLTALLSIDEPASLHAARLDADTSGLYSHVAKRTRHPSKQSHRSNTLRKRCRWRLLCRWF</sequence>
<name>A0AB34J9X8_PRYPA</name>
<dbReference type="Proteomes" id="UP001515480">
    <property type="component" value="Unassembled WGS sequence"/>
</dbReference>
<evidence type="ECO:0000313" key="3">
    <source>
        <dbReference type="Proteomes" id="UP001515480"/>
    </source>
</evidence>
<comment type="caution">
    <text evidence="2">The sequence shown here is derived from an EMBL/GenBank/DDBJ whole genome shotgun (WGS) entry which is preliminary data.</text>
</comment>
<reference evidence="2 3" key="1">
    <citation type="journal article" date="2024" name="Science">
        <title>Giant polyketide synthase enzymes in the biosynthesis of giant marine polyether toxins.</title>
        <authorList>
            <person name="Fallon T.R."/>
            <person name="Shende V.V."/>
            <person name="Wierzbicki I.H."/>
            <person name="Pendleton A.L."/>
            <person name="Watervoot N.F."/>
            <person name="Auber R.P."/>
            <person name="Gonzalez D.J."/>
            <person name="Wisecaver J.H."/>
            <person name="Moore B.S."/>
        </authorList>
    </citation>
    <scope>NUCLEOTIDE SEQUENCE [LARGE SCALE GENOMIC DNA]</scope>
    <source>
        <strain evidence="2 3">12B1</strain>
    </source>
</reference>
<protein>
    <submittedName>
        <fullName evidence="2">Uncharacterized protein</fullName>
    </submittedName>
</protein>
<organism evidence="2 3">
    <name type="scientific">Prymnesium parvum</name>
    <name type="common">Toxic golden alga</name>
    <dbReference type="NCBI Taxonomy" id="97485"/>
    <lineage>
        <taxon>Eukaryota</taxon>
        <taxon>Haptista</taxon>
        <taxon>Haptophyta</taxon>
        <taxon>Prymnesiophyceae</taxon>
        <taxon>Prymnesiales</taxon>
        <taxon>Prymnesiaceae</taxon>
        <taxon>Prymnesium</taxon>
    </lineage>
</organism>
<dbReference type="InterPro" id="IPR023393">
    <property type="entry name" value="START-like_dom_sf"/>
</dbReference>
<gene>
    <name evidence="2" type="ORF">AB1Y20_002000</name>
</gene>
<evidence type="ECO:0000313" key="2">
    <source>
        <dbReference type="EMBL" id="KAL1515371.1"/>
    </source>
</evidence>
<keyword evidence="3" id="KW-1185">Reference proteome</keyword>
<dbReference type="Gene3D" id="3.30.530.20">
    <property type="match status" value="1"/>
</dbReference>
<evidence type="ECO:0000256" key="1">
    <source>
        <dbReference type="SAM" id="SignalP"/>
    </source>
</evidence>
<accession>A0AB34J9X8</accession>
<feature type="signal peptide" evidence="1">
    <location>
        <begin position="1"/>
        <end position="28"/>
    </location>
</feature>
<dbReference type="SUPFAM" id="SSF55961">
    <property type="entry name" value="Bet v1-like"/>
    <property type="match status" value="1"/>
</dbReference>
<proteinExistence type="predicted"/>
<dbReference type="EMBL" id="JBGBPQ010000011">
    <property type="protein sequence ID" value="KAL1515371.1"/>
    <property type="molecule type" value="Genomic_DNA"/>
</dbReference>
<feature type="chain" id="PRO_5044191668" evidence="1">
    <location>
        <begin position="29"/>
        <end position="325"/>
    </location>
</feature>
<keyword evidence="1" id="KW-0732">Signal</keyword>